<gene>
    <name evidence="1" type="ORF">AKJ42_02265</name>
</gene>
<dbReference type="AlphaFoldDB" id="A0A133V0D3"/>
<dbReference type="Gene3D" id="3.10.28.10">
    <property type="entry name" value="Homing endonucleases"/>
    <property type="match status" value="1"/>
</dbReference>
<sequence length="240" mass="27960">MHGGEVEFSFQDRKQNILIPDSVTKEVAYETGVHIGDGWMNIIREGQYRTPHHRVSYTGNLIDELKFHKEILIPLIHRIYNKHAYLMKRPGNVCETAFKSKAIVSFKSKVLRLPKGPKRTLKGIPHAIVDESDKCVRECVRGIADTDFSLAFLRKHRGVHYYPKIRYSSPSKNLVKDIEYWLGDIFDFDVASCYDIHRKDPRIKGILTTHTLELNGRAMLEKWMDEIGFRNEKHLSKFHL</sequence>
<protein>
    <recommendedName>
        <fullName evidence="3">DOD-type homing endonuclease domain-containing protein</fullName>
    </recommendedName>
</protein>
<dbReference type="InterPro" id="IPR027434">
    <property type="entry name" value="Homing_endonucl"/>
</dbReference>
<accession>A0A133V0D3</accession>
<dbReference type="Proteomes" id="UP000070520">
    <property type="component" value="Unassembled WGS sequence"/>
</dbReference>
<comment type="caution">
    <text evidence="1">The sequence shown here is derived from an EMBL/GenBank/DDBJ whole genome shotgun (WGS) entry which is preliminary data.</text>
</comment>
<evidence type="ECO:0000313" key="2">
    <source>
        <dbReference type="Proteomes" id="UP000070520"/>
    </source>
</evidence>
<dbReference type="EMBL" id="LHXW01000020">
    <property type="protein sequence ID" value="KXA99897.1"/>
    <property type="molecule type" value="Genomic_DNA"/>
</dbReference>
<organism evidence="1 2">
    <name type="scientific">candidate division MSBL1 archaeon SCGC-AAA261C02</name>
    <dbReference type="NCBI Taxonomy" id="1698272"/>
    <lineage>
        <taxon>Archaea</taxon>
        <taxon>Methanobacteriati</taxon>
        <taxon>Methanobacteriota</taxon>
        <taxon>candidate division MSBL1</taxon>
    </lineage>
</organism>
<evidence type="ECO:0000313" key="1">
    <source>
        <dbReference type="EMBL" id="KXA99897.1"/>
    </source>
</evidence>
<reference evidence="1 2" key="1">
    <citation type="journal article" date="2016" name="Sci. Rep.">
        <title>Metabolic traits of an uncultured archaeal lineage -MSBL1- from brine pools of the Red Sea.</title>
        <authorList>
            <person name="Mwirichia R."/>
            <person name="Alam I."/>
            <person name="Rashid M."/>
            <person name="Vinu M."/>
            <person name="Ba-Alawi W."/>
            <person name="Anthony Kamau A."/>
            <person name="Kamanda Ngugi D."/>
            <person name="Goker M."/>
            <person name="Klenk H.P."/>
            <person name="Bajic V."/>
            <person name="Stingl U."/>
        </authorList>
    </citation>
    <scope>NUCLEOTIDE SEQUENCE [LARGE SCALE GENOMIC DNA]</scope>
    <source>
        <strain evidence="1">SCGC-AAA261C02</strain>
    </source>
</reference>
<evidence type="ECO:0008006" key="3">
    <source>
        <dbReference type="Google" id="ProtNLM"/>
    </source>
</evidence>
<proteinExistence type="predicted"/>
<name>A0A133V0D3_9EURY</name>
<keyword evidence="2" id="KW-1185">Reference proteome</keyword>